<feature type="compositionally biased region" description="Polar residues" evidence="1">
    <location>
        <begin position="1"/>
        <end position="13"/>
    </location>
</feature>
<gene>
    <name evidence="2" type="ORF">H9L06_10725</name>
</gene>
<dbReference type="RefSeq" id="WP_187555154.1">
    <property type="nucleotide sequence ID" value="NZ_CP060716.1"/>
</dbReference>
<feature type="compositionally biased region" description="Basic and acidic residues" evidence="1">
    <location>
        <begin position="74"/>
        <end position="95"/>
    </location>
</feature>
<dbReference type="KEGG" id="ldn:H9L06_10725"/>
<evidence type="ECO:0000313" key="3">
    <source>
        <dbReference type="Proteomes" id="UP000515934"/>
    </source>
</evidence>
<feature type="region of interest" description="Disordered" evidence="1">
    <location>
        <begin position="1"/>
        <end position="104"/>
    </location>
</feature>
<dbReference type="Proteomes" id="UP000515934">
    <property type="component" value="Chromosome"/>
</dbReference>
<proteinExistence type="predicted"/>
<accession>A0A7G9S4B0</accession>
<dbReference type="AlphaFoldDB" id="A0A7G9S4B0"/>
<feature type="compositionally biased region" description="Acidic residues" evidence="1">
    <location>
        <begin position="51"/>
        <end position="72"/>
    </location>
</feature>
<evidence type="ECO:0000256" key="1">
    <source>
        <dbReference type="SAM" id="MobiDB-lite"/>
    </source>
</evidence>
<reference evidence="2 3" key="1">
    <citation type="submission" date="2020-08" db="EMBL/GenBank/DDBJ databases">
        <title>Genome sequence of Leucobacter denitrificans KACC 14055T.</title>
        <authorList>
            <person name="Hyun D.-W."/>
            <person name="Bae J.-W."/>
        </authorList>
    </citation>
    <scope>NUCLEOTIDE SEQUENCE [LARGE SCALE GENOMIC DNA]</scope>
    <source>
        <strain evidence="2 3">KACC 14055</strain>
    </source>
</reference>
<name>A0A7G9S4B0_9MICO</name>
<sequence>MSQQGKDSQQEPTATAPPSVEESVYEEAEYAGKDGQDAADPPVAAKKSGGGDEDEDTNLDTETNLDPDEAADVAETREEATEKKGEKVEHKRQDEDIISLDVPD</sequence>
<evidence type="ECO:0000313" key="2">
    <source>
        <dbReference type="EMBL" id="QNN62685.1"/>
    </source>
</evidence>
<dbReference type="EMBL" id="CP060716">
    <property type="protein sequence ID" value="QNN62685.1"/>
    <property type="molecule type" value="Genomic_DNA"/>
</dbReference>
<organism evidence="2 3">
    <name type="scientific">Leucobacter denitrificans</name>
    <dbReference type="NCBI Taxonomy" id="683042"/>
    <lineage>
        <taxon>Bacteria</taxon>
        <taxon>Bacillati</taxon>
        <taxon>Actinomycetota</taxon>
        <taxon>Actinomycetes</taxon>
        <taxon>Micrococcales</taxon>
        <taxon>Microbacteriaceae</taxon>
        <taxon>Leucobacter</taxon>
    </lineage>
</organism>
<keyword evidence="3" id="KW-1185">Reference proteome</keyword>
<protein>
    <submittedName>
        <fullName evidence="2">Uncharacterized protein</fullName>
    </submittedName>
</protein>